<proteinExistence type="predicted"/>
<feature type="compositionally biased region" description="Basic and acidic residues" evidence="1">
    <location>
        <begin position="1"/>
        <end position="12"/>
    </location>
</feature>
<organism evidence="2 3">
    <name type="scientific">Brevibacillus brevis</name>
    <name type="common">Bacillus brevis</name>
    <dbReference type="NCBI Taxonomy" id="1393"/>
    <lineage>
        <taxon>Bacteria</taxon>
        <taxon>Bacillati</taxon>
        <taxon>Bacillota</taxon>
        <taxon>Bacilli</taxon>
        <taxon>Bacillales</taxon>
        <taxon>Paenibacillaceae</taxon>
        <taxon>Brevibacillus</taxon>
    </lineage>
</organism>
<evidence type="ECO:0000313" key="3">
    <source>
        <dbReference type="Proteomes" id="UP001256827"/>
    </source>
</evidence>
<evidence type="ECO:0000256" key="1">
    <source>
        <dbReference type="SAM" id="MobiDB-lite"/>
    </source>
</evidence>
<dbReference type="EMBL" id="CP134050">
    <property type="protein sequence ID" value="WNC14660.1"/>
    <property type="molecule type" value="Genomic_DNA"/>
</dbReference>
<feature type="region of interest" description="Disordered" evidence="1">
    <location>
        <begin position="1"/>
        <end position="47"/>
    </location>
</feature>
<dbReference type="RefSeq" id="WP_310767116.1">
    <property type="nucleotide sequence ID" value="NZ_CP134050.1"/>
</dbReference>
<keyword evidence="3" id="KW-1185">Reference proteome</keyword>
<accession>A0ABY9T3H8</accession>
<protein>
    <submittedName>
        <fullName evidence="2">Uncharacterized protein</fullName>
    </submittedName>
</protein>
<dbReference type="Proteomes" id="UP001256827">
    <property type="component" value="Chromosome"/>
</dbReference>
<evidence type="ECO:0000313" key="2">
    <source>
        <dbReference type="EMBL" id="WNC14660.1"/>
    </source>
</evidence>
<sequence>MDDVWKEKETKAKGNTRRQIAERVQNRGNSGSFGIPDEQGVQAGRPN</sequence>
<name>A0ABY9T3H8_BREBE</name>
<gene>
    <name evidence="2" type="ORF">RGB73_29035</name>
</gene>
<reference evidence="2 3" key="1">
    <citation type="submission" date="2023-09" db="EMBL/GenBank/DDBJ databases">
        <title>Complete Genome and Methylome dissection of Bacillus brevis NEB573 original source of BbsI restriction endonuclease.</title>
        <authorList>
            <person name="Fomenkov A."/>
            <person name="Roberts R.D."/>
        </authorList>
    </citation>
    <scope>NUCLEOTIDE SEQUENCE [LARGE SCALE GENOMIC DNA]</scope>
    <source>
        <strain evidence="2 3">NEB573</strain>
    </source>
</reference>